<feature type="chain" id="PRO_5039488075" description="Lipoprotein" evidence="1">
    <location>
        <begin position="21"/>
        <end position="129"/>
    </location>
</feature>
<evidence type="ECO:0008006" key="4">
    <source>
        <dbReference type="Google" id="ProtNLM"/>
    </source>
</evidence>
<dbReference type="PROSITE" id="PS51257">
    <property type="entry name" value="PROKAR_LIPOPROTEIN"/>
    <property type="match status" value="1"/>
</dbReference>
<sequence length="129" mass="15078">MRTLIVLLLGCLLLSGCASEGSGSIIVEERKGEDQYEEIFKVKDSHEVIEFLDNLRWQTETQVMMQHLADYRFTIKDSGEEGDWRYYVWITPDGDKLEMTRESDLSTDYIRISEEDSQYLFNLLTGEHL</sequence>
<accession>A0A5D4NSZ6</accession>
<proteinExistence type="predicted"/>
<reference evidence="2 3" key="1">
    <citation type="submission" date="2019-08" db="EMBL/GenBank/DDBJ databases">
        <title>Bacillus genomes from the desert of Cuatro Cienegas, Coahuila.</title>
        <authorList>
            <person name="Olmedo-Alvarez G."/>
        </authorList>
    </citation>
    <scope>NUCLEOTIDE SEQUENCE [LARGE SCALE GENOMIC DNA]</scope>
    <source>
        <strain evidence="2 3">CH34_1T</strain>
    </source>
</reference>
<name>A0A5D4NSZ6_9BACI</name>
<comment type="caution">
    <text evidence="2">The sequence shown here is derived from an EMBL/GenBank/DDBJ whole genome shotgun (WGS) entry which is preliminary data.</text>
</comment>
<keyword evidence="1" id="KW-0732">Signal</keyword>
<dbReference type="EMBL" id="VTEI01000004">
    <property type="protein sequence ID" value="TYS17070.1"/>
    <property type="molecule type" value="Genomic_DNA"/>
</dbReference>
<dbReference type="OrthoDB" id="1911879at2"/>
<evidence type="ECO:0000313" key="2">
    <source>
        <dbReference type="EMBL" id="TYS17070.1"/>
    </source>
</evidence>
<dbReference type="AlphaFoldDB" id="A0A5D4NSZ6"/>
<dbReference type="RefSeq" id="WP_148939685.1">
    <property type="nucleotide sequence ID" value="NZ_VTEI01000004.1"/>
</dbReference>
<dbReference type="Proteomes" id="UP000322267">
    <property type="component" value="Unassembled WGS sequence"/>
</dbReference>
<feature type="signal peptide" evidence="1">
    <location>
        <begin position="1"/>
        <end position="20"/>
    </location>
</feature>
<gene>
    <name evidence="2" type="ORF">FZC78_10615</name>
</gene>
<evidence type="ECO:0000256" key="1">
    <source>
        <dbReference type="SAM" id="SignalP"/>
    </source>
</evidence>
<organism evidence="2 3">
    <name type="scientific">Rossellomorea vietnamensis</name>
    <dbReference type="NCBI Taxonomy" id="218284"/>
    <lineage>
        <taxon>Bacteria</taxon>
        <taxon>Bacillati</taxon>
        <taxon>Bacillota</taxon>
        <taxon>Bacilli</taxon>
        <taxon>Bacillales</taxon>
        <taxon>Bacillaceae</taxon>
        <taxon>Rossellomorea</taxon>
    </lineage>
</organism>
<protein>
    <recommendedName>
        <fullName evidence="4">Lipoprotein</fullName>
    </recommendedName>
</protein>
<evidence type="ECO:0000313" key="3">
    <source>
        <dbReference type="Proteomes" id="UP000322267"/>
    </source>
</evidence>